<dbReference type="AlphaFoldDB" id="K9WEL5"/>
<dbReference type="InterPro" id="IPR029016">
    <property type="entry name" value="GAF-like_dom_sf"/>
</dbReference>
<dbReference type="SMART" id="SM00387">
    <property type="entry name" value="HATPase_c"/>
    <property type="match status" value="1"/>
</dbReference>
<dbReference type="SUPFAM" id="SSF47384">
    <property type="entry name" value="Homodimeric domain of signal transducing histidine kinase"/>
    <property type="match status" value="1"/>
</dbReference>
<evidence type="ECO:0000256" key="2">
    <source>
        <dbReference type="ARBA" id="ARBA00012438"/>
    </source>
</evidence>
<sequence>MLCSYPQLAQQYTDKFATFYPTPNSSKTKGTLTELKLQQAISQLCLRALAEPNLSTFMVEAVALISQTLDVKYCSVLELLPDRKSLVLRAGIGFPKEAIGAETVGEQNSLTGYTLRSRQPVIVEDWQQETRLCSLPLLQEYDTIGSISTVIEGIEKPFGVLSIHATEPSRFTQNEVNFIQTSARILAAAIARQQAEAQLVTEKLNRLQNSFLNAVSDELRAPIFNIKMALQMLAKALNRNQNLSAEFSQQNAPTSKAARCFEVLQNECKRELKLINDLLDLRQLEAGTYPNFLYESISLLEWIPPILESLHLRVEQQRQILNVNLSAELPPLITEPTMLKRILLELLDNACKYTPSGETITVAADVVGEKIRVSVSNSGVEIPAQECDRIFDKFYRIPSNDFCKQGGMGLGLALVKQLVERLGSTIQLDNGVGQTTFVMELPVGASPFYKLPTD</sequence>
<dbReference type="PANTHER" id="PTHR43547">
    <property type="entry name" value="TWO-COMPONENT HISTIDINE KINASE"/>
    <property type="match status" value="1"/>
</dbReference>
<proteinExistence type="predicted"/>
<dbReference type="EMBL" id="CP003630">
    <property type="protein sequence ID" value="AFZ18850.1"/>
    <property type="molecule type" value="Genomic_DNA"/>
</dbReference>
<dbReference type="InterPro" id="IPR003018">
    <property type="entry name" value="GAF"/>
</dbReference>
<dbReference type="SMART" id="SM00065">
    <property type="entry name" value="GAF"/>
    <property type="match status" value="1"/>
</dbReference>
<dbReference type="InterPro" id="IPR005467">
    <property type="entry name" value="His_kinase_dom"/>
</dbReference>
<dbReference type="SUPFAM" id="SSF55781">
    <property type="entry name" value="GAF domain-like"/>
    <property type="match status" value="1"/>
</dbReference>
<gene>
    <name evidence="8" type="ORF">Mic7113_3097</name>
</gene>
<dbReference type="SUPFAM" id="SSF55874">
    <property type="entry name" value="ATPase domain of HSP90 chaperone/DNA topoisomerase II/histidine kinase"/>
    <property type="match status" value="1"/>
</dbReference>
<dbReference type="Gene3D" id="3.30.565.10">
    <property type="entry name" value="Histidine kinase-like ATPase, C-terminal domain"/>
    <property type="match status" value="1"/>
</dbReference>
<dbReference type="GO" id="GO:0000155">
    <property type="term" value="F:phosphorelay sensor kinase activity"/>
    <property type="evidence" value="ECO:0007669"/>
    <property type="project" value="InterPro"/>
</dbReference>
<dbReference type="InterPro" id="IPR036097">
    <property type="entry name" value="HisK_dim/P_sf"/>
</dbReference>
<evidence type="ECO:0000256" key="1">
    <source>
        <dbReference type="ARBA" id="ARBA00000085"/>
    </source>
</evidence>
<dbReference type="STRING" id="1173027.Mic7113_3097"/>
<accession>K9WEL5</accession>
<name>K9WEL5_9CYAN</name>
<organism evidence="8 9">
    <name type="scientific">Allocoleopsis franciscana PCC 7113</name>
    <dbReference type="NCBI Taxonomy" id="1173027"/>
    <lineage>
        <taxon>Bacteria</taxon>
        <taxon>Bacillati</taxon>
        <taxon>Cyanobacteriota</taxon>
        <taxon>Cyanophyceae</taxon>
        <taxon>Coleofasciculales</taxon>
        <taxon>Coleofasciculaceae</taxon>
        <taxon>Allocoleopsis</taxon>
        <taxon>Allocoleopsis franciscana</taxon>
    </lineage>
</organism>
<dbReference type="InterPro" id="IPR003594">
    <property type="entry name" value="HATPase_dom"/>
</dbReference>
<evidence type="ECO:0000256" key="4">
    <source>
        <dbReference type="ARBA" id="ARBA00022777"/>
    </source>
</evidence>
<feature type="coiled-coil region" evidence="6">
    <location>
        <begin position="190"/>
        <end position="246"/>
    </location>
</feature>
<keyword evidence="9" id="KW-1185">Reference proteome</keyword>
<keyword evidence="4 8" id="KW-0808">Transferase</keyword>
<dbReference type="PANTHER" id="PTHR43547:SF2">
    <property type="entry name" value="HYBRID SIGNAL TRANSDUCTION HISTIDINE KINASE C"/>
    <property type="match status" value="1"/>
</dbReference>
<dbReference type="InterPro" id="IPR004358">
    <property type="entry name" value="Sig_transdc_His_kin-like_C"/>
</dbReference>
<dbReference type="Pfam" id="PF02518">
    <property type="entry name" value="HATPase_c"/>
    <property type="match status" value="1"/>
</dbReference>
<keyword evidence="3" id="KW-0597">Phosphoprotein</keyword>
<dbReference type="Proteomes" id="UP000010471">
    <property type="component" value="Chromosome"/>
</dbReference>
<evidence type="ECO:0000259" key="7">
    <source>
        <dbReference type="PROSITE" id="PS50109"/>
    </source>
</evidence>
<keyword evidence="5" id="KW-0902">Two-component regulatory system</keyword>
<keyword evidence="4 8" id="KW-0418">Kinase</keyword>
<dbReference type="Pfam" id="PF01590">
    <property type="entry name" value="GAF"/>
    <property type="match status" value="1"/>
</dbReference>
<dbReference type="RefSeq" id="WP_015182998.1">
    <property type="nucleotide sequence ID" value="NC_019738.1"/>
</dbReference>
<dbReference type="InterPro" id="IPR036890">
    <property type="entry name" value="HATPase_C_sf"/>
</dbReference>
<dbReference type="InterPro" id="IPR003661">
    <property type="entry name" value="HisK_dim/P_dom"/>
</dbReference>
<dbReference type="Gene3D" id="3.30.450.40">
    <property type="match status" value="1"/>
</dbReference>
<dbReference type="OrthoDB" id="500345at2"/>
<dbReference type="Pfam" id="PF00512">
    <property type="entry name" value="HisKA"/>
    <property type="match status" value="1"/>
</dbReference>
<evidence type="ECO:0000313" key="9">
    <source>
        <dbReference type="Proteomes" id="UP000010471"/>
    </source>
</evidence>
<protein>
    <recommendedName>
        <fullName evidence="2">histidine kinase</fullName>
        <ecNumber evidence="2">2.7.13.3</ecNumber>
    </recommendedName>
</protein>
<evidence type="ECO:0000256" key="5">
    <source>
        <dbReference type="ARBA" id="ARBA00023012"/>
    </source>
</evidence>
<dbReference type="PRINTS" id="PR00344">
    <property type="entry name" value="BCTRLSENSOR"/>
</dbReference>
<dbReference type="Gene3D" id="1.10.287.130">
    <property type="match status" value="1"/>
</dbReference>
<feature type="domain" description="Histidine kinase" evidence="7">
    <location>
        <begin position="214"/>
        <end position="445"/>
    </location>
</feature>
<dbReference type="HOGENOM" id="CLU_602459_0_0_3"/>
<comment type="catalytic activity">
    <reaction evidence="1">
        <text>ATP + protein L-histidine = ADP + protein N-phospho-L-histidine.</text>
        <dbReference type="EC" id="2.7.13.3"/>
    </reaction>
</comment>
<dbReference type="CDD" id="cd00082">
    <property type="entry name" value="HisKA"/>
    <property type="match status" value="1"/>
</dbReference>
<evidence type="ECO:0000256" key="6">
    <source>
        <dbReference type="SAM" id="Coils"/>
    </source>
</evidence>
<reference evidence="8 9" key="1">
    <citation type="submission" date="2012-06" db="EMBL/GenBank/DDBJ databases">
        <title>Finished chromosome of genome of Microcoleus sp. PCC 7113.</title>
        <authorList>
            <consortium name="US DOE Joint Genome Institute"/>
            <person name="Gugger M."/>
            <person name="Coursin T."/>
            <person name="Rippka R."/>
            <person name="Tandeau De Marsac N."/>
            <person name="Huntemann M."/>
            <person name="Wei C.-L."/>
            <person name="Han J."/>
            <person name="Detter J.C."/>
            <person name="Han C."/>
            <person name="Tapia R."/>
            <person name="Chen A."/>
            <person name="Kyrpides N."/>
            <person name="Mavromatis K."/>
            <person name="Markowitz V."/>
            <person name="Szeto E."/>
            <person name="Ivanova N."/>
            <person name="Pagani I."/>
            <person name="Pati A."/>
            <person name="Goodwin L."/>
            <person name="Nordberg H.P."/>
            <person name="Cantor M.N."/>
            <person name="Hua S.X."/>
            <person name="Woyke T."/>
            <person name="Kerfeld C.A."/>
        </authorList>
    </citation>
    <scope>NUCLEOTIDE SEQUENCE [LARGE SCALE GENOMIC DNA]</scope>
    <source>
        <strain evidence="8 9">PCC 7113</strain>
    </source>
</reference>
<dbReference type="SMART" id="SM00388">
    <property type="entry name" value="HisKA"/>
    <property type="match status" value="1"/>
</dbReference>
<dbReference type="EC" id="2.7.13.3" evidence="2"/>
<dbReference type="eggNOG" id="COG2205">
    <property type="taxonomic scope" value="Bacteria"/>
</dbReference>
<evidence type="ECO:0000313" key="8">
    <source>
        <dbReference type="EMBL" id="AFZ18850.1"/>
    </source>
</evidence>
<dbReference type="PROSITE" id="PS50109">
    <property type="entry name" value="HIS_KIN"/>
    <property type="match status" value="1"/>
</dbReference>
<dbReference type="eggNOG" id="COG2203">
    <property type="taxonomic scope" value="Bacteria"/>
</dbReference>
<dbReference type="KEGG" id="mic:Mic7113_3097"/>
<keyword evidence="6" id="KW-0175">Coiled coil</keyword>
<evidence type="ECO:0000256" key="3">
    <source>
        <dbReference type="ARBA" id="ARBA00022553"/>
    </source>
</evidence>